<dbReference type="InterPro" id="IPR012337">
    <property type="entry name" value="RNaseH-like_sf"/>
</dbReference>
<dbReference type="AlphaFoldDB" id="A0A9Q3F7M9"/>
<accession>A0A9Q3F7M9</accession>
<comment type="caution">
    <text evidence="1">The sequence shown here is derived from an EMBL/GenBank/DDBJ whole genome shotgun (WGS) entry which is preliminary data.</text>
</comment>
<gene>
    <name evidence="1" type="ORF">O181_074991</name>
</gene>
<evidence type="ECO:0000313" key="2">
    <source>
        <dbReference type="Proteomes" id="UP000765509"/>
    </source>
</evidence>
<name>A0A9Q3F7M9_9BASI</name>
<keyword evidence="2" id="KW-1185">Reference proteome</keyword>
<organism evidence="1 2">
    <name type="scientific">Austropuccinia psidii MF-1</name>
    <dbReference type="NCBI Taxonomy" id="1389203"/>
    <lineage>
        <taxon>Eukaryota</taxon>
        <taxon>Fungi</taxon>
        <taxon>Dikarya</taxon>
        <taxon>Basidiomycota</taxon>
        <taxon>Pucciniomycotina</taxon>
        <taxon>Pucciniomycetes</taxon>
        <taxon>Pucciniales</taxon>
        <taxon>Sphaerophragmiaceae</taxon>
        <taxon>Austropuccinia</taxon>
    </lineage>
</organism>
<sequence length="255" mass="29177">MKHAESLRLSIKLYTATPEGSRYKLSDEIWSAIEFMQLILSLIEQSCNVFQSKAPAKHLVLPYYHVILKQLSHYEQVSPPTWHNACVAARSKLKKYYDYEMQNNDTLTATLLNPKYLKEIFKSLGVPAEQSCMIIEFLCQECSGLKAEKAKKDASLDRNSSPDYQSCLLLGWHISEVALCRRRQARKSGQYHQDASFHPQTLPSSKAQSAILRVRPCFTLVRWPFSQIRNHQISSQPTPKIIVADLFSSVVHQYG</sequence>
<dbReference type="Proteomes" id="UP000765509">
    <property type="component" value="Unassembled WGS sequence"/>
</dbReference>
<dbReference type="SUPFAM" id="SSF53098">
    <property type="entry name" value="Ribonuclease H-like"/>
    <property type="match status" value="1"/>
</dbReference>
<proteinExistence type="predicted"/>
<dbReference type="EMBL" id="AVOT02040099">
    <property type="protein sequence ID" value="MBW0535276.1"/>
    <property type="molecule type" value="Genomic_DNA"/>
</dbReference>
<reference evidence="1" key="1">
    <citation type="submission" date="2021-03" db="EMBL/GenBank/DDBJ databases">
        <title>Draft genome sequence of rust myrtle Austropuccinia psidii MF-1, a brazilian biotype.</title>
        <authorList>
            <person name="Quecine M.C."/>
            <person name="Pachon D.M.R."/>
            <person name="Bonatelli M.L."/>
            <person name="Correr F.H."/>
            <person name="Franceschini L.M."/>
            <person name="Leite T.F."/>
            <person name="Margarido G.R.A."/>
            <person name="Almeida C.A."/>
            <person name="Ferrarezi J.A."/>
            <person name="Labate C.A."/>
        </authorList>
    </citation>
    <scope>NUCLEOTIDE SEQUENCE</scope>
    <source>
        <strain evidence="1">MF-1</strain>
    </source>
</reference>
<evidence type="ECO:0000313" key="1">
    <source>
        <dbReference type="EMBL" id="MBW0535276.1"/>
    </source>
</evidence>
<protein>
    <submittedName>
        <fullName evidence="1">Uncharacterized protein</fullName>
    </submittedName>
</protein>